<protein>
    <submittedName>
        <fullName evidence="2">3-oxoadipate enol-lactonase</fullName>
        <ecNumber evidence="2">3.1.1.24</ecNumber>
    </submittedName>
</protein>
<dbReference type="InterPro" id="IPR000073">
    <property type="entry name" value="AB_hydrolase_1"/>
</dbReference>
<dbReference type="EC" id="3.1.1.24" evidence="2"/>
<comment type="caution">
    <text evidence="2">The sequence shown here is derived from an EMBL/GenBank/DDBJ whole genome shotgun (WGS) entry which is preliminary data.</text>
</comment>
<dbReference type="GO" id="GO:0047570">
    <property type="term" value="F:3-oxoadipate enol-lactonase activity"/>
    <property type="evidence" value="ECO:0007669"/>
    <property type="project" value="UniProtKB-EC"/>
</dbReference>
<gene>
    <name evidence="2" type="primary">pcaD</name>
    <name evidence="2" type="ORF">PUT78_00500</name>
</gene>
<dbReference type="PANTHER" id="PTHR43798:SF5">
    <property type="entry name" value="MONOACYLGLYCEROL LIPASE ABHD6"/>
    <property type="match status" value="1"/>
</dbReference>
<evidence type="ECO:0000259" key="1">
    <source>
        <dbReference type="Pfam" id="PF12697"/>
    </source>
</evidence>
<dbReference type="InterPro" id="IPR050266">
    <property type="entry name" value="AB_hydrolase_sf"/>
</dbReference>
<dbReference type="RefSeq" id="WP_274350030.1">
    <property type="nucleotide sequence ID" value="NZ_JAQZSM010000001.1"/>
</dbReference>
<dbReference type="EMBL" id="JAQZSM010000001">
    <property type="protein sequence ID" value="MDD7969564.1"/>
    <property type="molecule type" value="Genomic_DNA"/>
</dbReference>
<name>A0ABT5T3F2_9RHOB</name>
<keyword evidence="3" id="KW-1185">Reference proteome</keyword>
<dbReference type="Pfam" id="PF12697">
    <property type="entry name" value="Abhydrolase_6"/>
    <property type="match status" value="1"/>
</dbReference>
<evidence type="ECO:0000313" key="3">
    <source>
        <dbReference type="Proteomes" id="UP001431784"/>
    </source>
</evidence>
<dbReference type="SUPFAM" id="SSF53474">
    <property type="entry name" value="alpha/beta-Hydrolases"/>
    <property type="match status" value="1"/>
</dbReference>
<dbReference type="InterPro" id="IPR026968">
    <property type="entry name" value="PcaD/CatD"/>
</dbReference>
<accession>A0ABT5T3F2</accession>
<proteinExistence type="predicted"/>
<reference evidence="2" key="1">
    <citation type="submission" date="2023-02" db="EMBL/GenBank/DDBJ databases">
        <title>Description of Roseinatronobacter alkalisoli sp. nov., an alkaliphilic bacerium isolated from soda soil.</title>
        <authorList>
            <person name="Wei W."/>
        </authorList>
    </citation>
    <scope>NUCLEOTIDE SEQUENCE</scope>
    <source>
        <strain evidence="2">HJB301</strain>
    </source>
</reference>
<dbReference type="PANTHER" id="PTHR43798">
    <property type="entry name" value="MONOACYLGLYCEROL LIPASE"/>
    <property type="match status" value="1"/>
</dbReference>
<organism evidence="2 3">
    <name type="scientific">Roseinatronobacter alkalisoli</name>
    <dbReference type="NCBI Taxonomy" id="3028235"/>
    <lineage>
        <taxon>Bacteria</taxon>
        <taxon>Pseudomonadati</taxon>
        <taxon>Pseudomonadota</taxon>
        <taxon>Alphaproteobacteria</taxon>
        <taxon>Rhodobacterales</taxon>
        <taxon>Paracoccaceae</taxon>
        <taxon>Roseinatronobacter</taxon>
    </lineage>
</organism>
<keyword evidence="2" id="KW-0378">Hydrolase</keyword>
<dbReference type="Proteomes" id="UP001431784">
    <property type="component" value="Unassembled WGS sequence"/>
</dbReference>
<sequence length="261" mass="27556">MKTVIHNGTVLHIRDEGPRDGAPVLFANSLGTDLRVWDAVLPLLPDGLRLIRYDKRGHGLSDAPPAPYAMDDLIADAAAVLDALQVTKAVVVGLSIGGMIAQGLAHARPDLVRGIVLMDTAARIGPAQMWQDRIKAVQEHGIAPLADGVMARWFAPAFHRDNAAELALWRNMLCRTTRDGYAGCCAAIAGADLTDTTRALDLPAIAMAGSEDGATPPELVRATASLLGAQFHLIDGAGHLPCVESPARVADLITAFLKETA</sequence>
<evidence type="ECO:0000313" key="2">
    <source>
        <dbReference type="EMBL" id="MDD7969564.1"/>
    </source>
</evidence>
<feature type="domain" description="AB hydrolase-1" evidence="1">
    <location>
        <begin position="24"/>
        <end position="251"/>
    </location>
</feature>
<dbReference type="PRINTS" id="PR00111">
    <property type="entry name" value="ABHYDROLASE"/>
</dbReference>
<dbReference type="Gene3D" id="3.40.50.1820">
    <property type="entry name" value="alpha/beta hydrolase"/>
    <property type="match status" value="1"/>
</dbReference>
<dbReference type="InterPro" id="IPR029058">
    <property type="entry name" value="AB_hydrolase_fold"/>
</dbReference>
<dbReference type="NCBIfam" id="TIGR02427">
    <property type="entry name" value="protocat_pcaD"/>
    <property type="match status" value="1"/>
</dbReference>